<evidence type="ECO:0000256" key="1">
    <source>
        <dbReference type="ARBA" id="ARBA00008007"/>
    </source>
</evidence>
<dbReference type="SUPFAM" id="SSF53271">
    <property type="entry name" value="PRTase-like"/>
    <property type="match status" value="1"/>
</dbReference>
<dbReference type="InterPro" id="IPR044005">
    <property type="entry name" value="DZR_2"/>
</dbReference>
<evidence type="ECO:0000259" key="2">
    <source>
        <dbReference type="Pfam" id="PF00156"/>
    </source>
</evidence>
<dbReference type="EMBL" id="JAPDOG010000005">
    <property type="protein sequence ID" value="MCW3781435.1"/>
    <property type="molecule type" value="Genomic_DNA"/>
</dbReference>
<feature type="domain" description="Double zinc ribbon" evidence="3">
    <location>
        <begin position="16"/>
        <end position="75"/>
    </location>
</feature>
<gene>
    <name evidence="4" type="ORF">OM960_07505</name>
</gene>
<proteinExistence type="inferred from homology"/>
<protein>
    <submittedName>
        <fullName evidence="4">ComF family protein</fullName>
    </submittedName>
</protein>
<dbReference type="CDD" id="cd06223">
    <property type="entry name" value="PRTases_typeI"/>
    <property type="match status" value="1"/>
</dbReference>
<sequence>MIGETRSLRGGMQSALAVLFPPQCISCGEPTDADFGLCGPCWRTTPFITGLVCDRCGAPLPGEDEGRAEYCDDCLTLARPWQRGRAAMLYTDNGRKLVLALKHGDRLDLARPASDWLLRAARPIVTPGMLAVPVPLHWTRLLKRRFNQSAELSKALARKAGLDHCPDLLQRARRTVSQDGRDRDGRFRNVAGAIRLHPRRGNLVRDRDILLIDDVMTSGATLAVAADACLGAGAASVSVLVLARVAKDA</sequence>
<dbReference type="InterPro" id="IPR029057">
    <property type="entry name" value="PRTase-like"/>
</dbReference>
<dbReference type="PANTHER" id="PTHR47505:SF1">
    <property type="entry name" value="DNA UTILIZATION PROTEIN YHGH"/>
    <property type="match status" value="1"/>
</dbReference>
<evidence type="ECO:0000313" key="5">
    <source>
        <dbReference type="Proteomes" id="UP001207582"/>
    </source>
</evidence>
<accession>A0ABT3J1V0</accession>
<keyword evidence="5" id="KW-1185">Reference proteome</keyword>
<dbReference type="Pfam" id="PF18912">
    <property type="entry name" value="DZR_2"/>
    <property type="match status" value="1"/>
</dbReference>
<dbReference type="Gene3D" id="3.40.50.2020">
    <property type="match status" value="1"/>
</dbReference>
<comment type="caution">
    <text evidence="4">The sequence shown here is derived from an EMBL/GenBank/DDBJ whole genome shotgun (WGS) entry which is preliminary data.</text>
</comment>
<comment type="similarity">
    <text evidence="1">Belongs to the ComF/GntX family.</text>
</comment>
<dbReference type="InterPro" id="IPR000836">
    <property type="entry name" value="PRTase_dom"/>
</dbReference>
<dbReference type="Proteomes" id="UP001207582">
    <property type="component" value="Unassembled WGS sequence"/>
</dbReference>
<dbReference type="PANTHER" id="PTHR47505">
    <property type="entry name" value="DNA UTILIZATION PROTEIN YHGH"/>
    <property type="match status" value="1"/>
</dbReference>
<evidence type="ECO:0000313" key="4">
    <source>
        <dbReference type="EMBL" id="MCW3781435.1"/>
    </source>
</evidence>
<evidence type="ECO:0000259" key="3">
    <source>
        <dbReference type="Pfam" id="PF18912"/>
    </source>
</evidence>
<organism evidence="4 5">
    <name type="scientific">Defluviimonas salinarum</name>
    <dbReference type="NCBI Taxonomy" id="2992147"/>
    <lineage>
        <taxon>Bacteria</taxon>
        <taxon>Pseudomonadati</taxon>
        <taxon>Pseudomonadota</taxon>
        <taxon>Alphaproteobacteria</taxon>
        <taxon>Rhodobacterales</taxon>
        <taxon>Paracoccaceae</taxon>
        <taxon>Albidovulum</taxon>
    </lineage>
</organism>
<name>A0ABT3J1V0_9RHOB</name>
<reference evidence="4 5" key="1">
    <citation type="submission" date="2022-10" db="EMBL/GenBank/DDBJ databases">
        <title>Defluviimonas sp. CAU 1641 isolated from mud.</title>
        <authorList>
            <person name="Kim W."/>
        </authorList>
    </citation>
    <scope>NUCLEOTIDE SEQUENCE [LARGE SCALE GENOMIC DNA]</scope>
    <source>
        <strain evidence="4 5">CAU 1641</strain>
    </source>
</reference>
<dbReference type="InterPro" id="IPR051910">
    <property type="entry name" value="ComF/GntX_DNA_util-trans"/>
</dbReference>
<feature type="domain" description="Phosphoribosyltransferase" evidence="2">
    <location>
        <begin position="199"/>
        <end position="245"/>
    </location>
</feature>
<dbReference type="Pfam" id="PF00156">
    <property type="entry name" value="Pribosyltran"/>
    <property type="match status" value="1"/>
</dbReference>